<sequence length="113" mass="12728">MKKDKVPYIVVVILTLLIVFILYLFHGAFPSRKDSVDAWLNTAAIINGLITPILTLAGVVLIWFTWQTSKKELEATNEVLELDKAVKIFTAMIDATNKLLNKRVTSKQILKSI</sequence>
<evidence type="ECO:0000256" key="1">
    <source>
        <dbReference type="SAM" id="Phobius"/>
    </source>
</evidence>
<dbReference type="RefSeq" id="WP_089346778.1">
    <property type="nucleotide sequence ID" value="NZ_BJUM01000029.1"/>
</dbReference>
<keyword evidence="1" id="KW-0472">Membrane</keyword>
<accession>A0A510XY77</accession>
<keyword evidence="3" id="KW-1185">Reference proteome</keyword>
<dbReference type="AlphaFoldDB" id="A0A510XY77"/>
<comment type="caution">
    <text evidence="2">The sequence shown here is derived from an EMBL/GenBank/DDBJ whole genome shotgun (WGS) entry which is preliminary data.</text>
</comment>
<evidence type="ECO:0000313" key="3">
    <source>
        <dbReference type="Proteomes" id="UP000321419"/>
    </source>
</evidence>
<keyword evidence="1" id="KW-1133">Transmembrane helix</keyword>
<reference evidence="2 3" key="1">
    <citation type="submission" date="2019-07" db="EMBL/GenBank/DDBJ databases">
        <title>Whole genome shotgun sequence of Pseudoalteromonas espejiana NBRC 102222.</title>
        <authorList>
            <person name="Hosoyama A."/>
            <person name="Uohara A."/>
            <person name="Ohji S."/>
            <person name="Ichikawa N."/>
        </authorList>
    </citation>
    <scope>NUCLEOTIDE SEQUENCE [LARGE SCALE GENOMIC DNA]</scope>
    <source>
        <strain evidence="2 3">NBRC 102222</strain>
    </source>
</reference>
<evidence type="ECO:0000313" key="2">
    <source>
        <dbReference type="EMBL" id="GEK56000.1"/>
    </source>
</evidence>
<dbReference type="EMBL" id="BJUM01000029">
    <property type="protein sequence ID" value="GEK56000.1"/>
    <property type="molecule type" value="Genomic_DNA"/>
</dbReference>
<protein>
    <submittedName>
        <fullName evidence="2">Uncharacterized protein</fullName>
    </submittedName>
</protein>
<name>A0A510XY77_9GAMM</name>
<gene>
    <name evidence="2" type="ORF">PES01_28450</name>
</gene>
<dbReference type="Proteomes" id="UP000321419">
    <property type="component" value="Unassembled WGS sequence"/>
</dbReference>
<keyword evidence="1" id="KW-0812">Transmembrane</keyword>
<proteinExistence type="predicted"/>
<organism evidence="2 3">
    <name type="scientific">Pseudoalteromonas espejiana</name>
    <dbReference type="NCBI Taxonomy" id="28107"/>
    <lineage>
        <taxon>Bacteria</taxon>
        <taxon>Pseudomonadati</taxon>
        <taxon>Pseudomonadota</taxon>
        <taxon>Gammaproteobacteria</taxon>
        <taxon>Alteromonadales</taxon>
        <taxon>Pseudoalteromonadaceae</taxon>
        <taxon>Pseudoalteromonas</taxon>
    </lineage>
</organism>
<feature type="transmembrane region" description="Helical" evidence="1">
    <location>
        <begin position="38"/>
        <end position="64"/>
    </location>
</feature>
<feature type="transmembrane region" description="Helical" evidence="1">
    <location>
        <begin position="7"/>
        <end position="26"/>
    </location>
</feature>